<dbReference type="Gene3D" id="1.10.555.10">
    <property type="entry name" value="Rho GTPase activation protein"/>
    <property type="match status" value="1"/>
</dbReference>
<dbReference type="OrthoDB" id="5981864at2759"/>
<dbReference type="Proteomes" id="UP000675881">
    <property type="component" value="Chromosome 3"/>
</dbReference>
<evidence type="ECO:0000256" key="1">
    <source>
        <dbReference type="ARBA" id="ARBA00023054"/>
    </source>
</evidence>
<feature type="region of interest" description="Disordered" evidence="2">
    <location>
        <begin position="522"/>
        <end position="632"/>
    </location>
</feature>
<dbReference type="SMART" id="SM00324">
    <property type="entry name" value="RhoGAP"/>
    <property type="match status" value="1"/>
</dbReference>
<dbReference type="GO" id="GO:0007165">
    <property type="term" value="P:signal transduction"/>
    <property type="evidence" value="ECO:0007669"/>
    <property type="project" value="InterPro"/>
</dbReference>
<dbReference type="InterPro" id="IPR000198">
    <property type="entry name" value="RhoGAP_dom"/>
</dbReference>
<dbReference type="InterPro" id="IPR008936">
    <property type="entry name" value="Rho_GTPase_activation_prot"/>
</dbReference>
<name>A0A7R8CRD0_LEPSM</name>
<feature type="region of interest" description="Disordered" evidence="2">
    <location>
        <begin position="369"/>
        <end position="483"/>
    </location>
</feature>
<organism evidence="3 4">
    <name type="scientific">Lepeophtheirus salmonis</name>
    <name type="common">Salmon louse</name>
    <name type="synonym">Caligus salmonis</name>
    <dbReference type="NCBI Taxonomy" id="72036"/>
    <lineage>
        <taxon>Eukaryota</taxon>
        <taxon>Metazoa</taxon>
        <taxon>Ecdysozoa</taxon>
        <taxon>Arthropoda</taxon>
        <taxon>Crustacea</taxon>
        <taxon>Multicrustacea</taxon>
        <taxon>Hexanauplia</taxon>
        <taxon>Copepoda</taxon>
        <taxon>Siphonostomatoida</taxon>
        <taxon>Caligidae</taxon>
        <taxon>Lepeophtheirus</taxon>
    </lineage>
</organism>
<dbReference type="Pfam" id="PF00620">
    <property type="entry name" value="RhoGAP"/>
    <property type="match status" value="1"/>
</dbReference>
<keyword evidence="4" id="KW-1185">Reference proteome</keyword>
<reference evidence="3" key="1">
    <citation type="submission" date="2021-02" db="EMBL/GenBank/DDBJ databases">
        <authorList>
            <person name="Bekaert M."/>
        </authorList>
    </citation>
    <scope>NUCLEOTIDE SEQUENCE</scope>
    <source>
        <strain evidence="3">IoA-00</strain>
    </source>
</reference>
<evidence type="ECO:0000313" key="3">
    <source>
        <dbReference type="EMBL" id="CAF2902313.1"/>
    </source>
</evidence>
<sequence>MIPKKFEFNPSSKDKSTEFHKNLLDDLRARKSRIKERLTSVKTESEEIWKSMETAEKTLSDMVSCNDYDTTRFFVEEDKSNCRDSESVVSKIKSDRQEIENFYMGKFREYVLNSNRVARLQAKYDNICKTLARRRRIGKTPRQGQPKLFGGSLEEFLEESNEDIPLIIRSCVRVINIYDAFERGDDPLADMTDASDINSFCGVLKLYLRELREPIFPIHYFDQFIELAQMESKHEFVSKVHILFAFLNHLSEYSDENLMDPFNLAVCFGPTLVFLYPRRGINDIWEIPLIWLLTRVKLLKTTPYSLKTFERDDFPDLSLDLFGKSSETLEAQALYEFKARSARERLCHGTEGLIPDKYITLRIRGEDDRSGLEELSRNRSSSSTSEGHSPIQVSSSAAALLSNSVRSTSRSQSSNTSNEISVTVTPSTSPLTSTKTASSSTTVVTLTMSGDSNSNNSEISSTEGHPSSHSSRSSSSPPAPLRRLELTNSSQDSLTSSGSNQELEKQLNNTLAEVEAITDDIVKKTSGGNGGSGNPLPIINNSNTTSGVLLRQSSWASSRRNETSPDTQQIPSQSHDGGQKLSMTNKRKKKQTPDLVMDLPVNKASAIASSSSSPRSKIRSTSTTTSTTTNAAVPVRRATTQQELSRKVNNNF</sequence>
<evidence type="ECO:0000313" key="4">
    <source>
        <dbReference type="Proteomes" id="UP000675881"/>
    </source>
</evidence>
<protein>
    <submittedName>
        <fullName evidence="3">SRGAP</fullName>
    </submittedName>
</protein>
<dbReference type="EMBL" id="HG994582">
    <property type="protein sequence ID" value="CAF2902313.1"/>
    <property type="molecule type" value="Genomic_DNA"/>
</dbReference>
<proteinExistence type="predicted"/>
<feature type="compositionally biased region" description="Polar residues" evidence="2">
    <location>
        <begin position="539"/>
        <end position="584"/>
    </location>
</feature>
<accession>A0A7R8CRD0</accession>
<dbReference type="AlphaFoldDB" id="A0A7R8CRD0"/>
<dbReference type="PROSITE" id="PS50238">
    <property type="entry name" value="RHOGAP"/>
    <property type="match status" value="1"/>
</dbReference>
<dbReference type="SUPFAM" id="SSF48350">
    <property type="entry name" value="GTPase activation domain, GAP"/>
    <property type="match status" value="1"/>
</dbReference>
<keyword evidence="1" id="KW-0175">Coiled coil</keyword>
<feature type="compositionally biased region" description="Low complexity" evidence="2">
    <location>
        <begin position="378"/>
        <end position="476"/>
    </location>
</feature>
<dbReference type="InterPro" id="IPR051627">
    <property type="entry name" value="SLIT-ROBO_RhoGAP"/>
</dbReference>
<dbReference type="PANTHER" id="PTHR14166">
    <property type="entry name" value="SLIT-ROBO RHO GTPASE ACTIVATING PROTEIN"/>
    <property type="match status" value="1"/>
</dbReference>
<feature type="region of interest" description="Disordered" evidence="2">
    <location>
        <begin position="488"/>
        <end position="507"/>
    </location>
</feature>
<evidence type="ECO:0000256" key="2">
    <source>
        <dbReference type="SAM" id="MobiDB-lite"/>
    </source>
</evidence>
<gene>
    <name evidence="3" type="ORF">LSAA_7469</name>
</gene>
<feature type="compositionally biased region" description="Low complexity" evidence="2">
    <location>
        <begin position="601"/>
        <end position="632"/>
    </location>
</feature>